<dbReference type="CDD" id="cd12797">
    <property type="entry name" value="M23_peptidase"/>
    <property type="match status" value="1"/>
</dbReference>
<organism evidence="2 3">
    <name type="scientific">Roseburia hominis</name>
    <dbReference type="NCBI Taxonomy" id="301301"/>
    <lineage>
        <taxon>Bacteria</taxon>
        <taxon>Bacillati</taxon>
        <taxon>Bacillota</taxon>
        <taxon>Clostridia</taxon>
        <taxon>Lachnospirales</taxon>
        <taxon>Lachnospiraceae</taxon>
        <taxon>Roseburia</taxon>
    </lineage>
</organism>
<gene>
    <name evidence="2" type="ORF">DWX93_02240</name>
</gene>
<accession>A0A395VA77</accession>
<dbReference type="SUPFAM" id="SSF51261">
    <property type="entry name" value="Duplicated hybrid motif"/>
    <property type="match status" value="1"/>
</dbReference>
<evidence type="ECO:0000259" key="1">
    <source>
        <dbReference type="Pfam" id="PF01551"/>
    </source>
</evidence>
<protein>
    <submittedName>
        <fullName evidence="2">M23 family peptidase</fullName>
    </submittedName>
</protein>
<dbReference type="AlphaFoldDB" id="A0A395VA77"/>
<dbReference type="Proteomes" id="UP000266172">
    <property type="component" value="Unassembled WGS sequence"/>
</dbReference>
<dbReference type="EMBL" id="QRVL01000001">
    <property type="protein sequence ID" value="RGS42177.1"/>
    <property type="molecule type" value="Genomic_DNA"/>
</dbReference>
<dbReference type="Gene3D" id="2.70.70.10">
    <property type="entry name" value="Glucose Permease (Domain IIA)"/>
    <property type="match status" value="1"/>
</dbReference>
<dbReference type="InterPro" id="IPR050570">
    <property type="entry name" value="Cell_wall_metabolism_enzyme"/>
</dbReference>
<reference evidence="2 3" key="1">
    <citation type="submission" date="2018-08" db="EMBL/GenBank/DDBJ databases">
        <title>A genome reference for cultivated species of the human gut microbiota.</title>
        <authorList>
            <person name="Zou Y."/>
            <person name="Xue W."/>
            <person name="Luo G."/>
        </authorList>
    </citation>
    <scope>NUCLEOTIDE SEQUENCE [LARGE SCALE GENOMIC DNA]</scope>
    <source>
        <strain evidence="2 3">AF22-12AC</strain>
    </source>
</reference>
<dbReference type="PANTHER" id="PTHR21666">
    <property type="entry name" value="PEPTIDASE-RELATED"/>
    <property type="match status" value="1"/>
</dbReference>
<sequence length="286" mass="32385">MNFRHVRMLLLLFTMILWNVLINAWILERTRQINCFSYETALYSFREHRVSGELLARMQEEAEEKGMSEKELLAVYFAEDGSVTDPGQLAVEALYAKRYQPQAYARICGYLSAVWDDLERFPVGTVASDGNAGVSFADSWMQSRNFGGERGHEGCDIMASVNERGIYPIYSVSDGVVENVGWLRLGGYRIGIRSPSGAYFYYAHLAEYAKEFEVGETVLAGTHLGYMGDTGYSDIPGTTGNFPVHLHFGIYINDENGQELSVNPYPMVLYLWEQQGKYTFGETKRQ</sequence>
<comment type="caution">
    <text evidence="2">The sequence shown here is derived from an EMBL/GenBank/DDBJ whole genome shotgun (WGS) entry which is preliminary data.</text>
</comment>
<evidence type="ECO:0000313" key="3">
    <source>
        <dbReference type="Proteomes" id="UP000266172"/>
    </source>
</evidence>
<feature type="domain" description="M23ase beta-sheet core" evidence="1">
    <location>
        <begin position="151"/>
        <end position="255"/>
    </location>
</feature>
<evidence type="ECO:0000313" key="2">
    <source>
        <dbReference type="EMBL" id="RGS42177.1"/>
    </source>
</evidence>
<dbReference type="InterPro" id="IPR011055">
    <property type="entry name" value="Dup_hybrid_motif"/>
</dbReference>
<proteinExistence type="predicted"/>
<dbReference type="GO" id="GO:0004222">
    <property type="term" value="F:metalloendopeptidase activity"/>
    <property type="evidence" value="ECO:0007669"/>
    <property type="project" value="TreeGrafter"/>
</dbReference>
<dbReference type="RefSeq" id="WP_118096497.1">
    <property type="nucleotide sequence ID" value="NZ_CAUFGO010000020.1"/>
</dbReference>
<dbReference type="PANTHER" id="PTHR21666:SF268">
    <property type="entry name" value="PEPTIDASE M23 DOMAIN-CONTAINING PROTEIN"/>
    <property type="match status" value="1"/>
</dbReference>
<name>A0A395VA77_9FIRM</name>
<dbReference type="InterPro" id="IPR016047">
    <property type="entry name" value="M23ase_b-sheet_dom"/>
</dbReference>
<dbReference type="Pfam" id="PF01551">
    <property type="entry name" value="Peptidase_M23"/>
    <property type="match status" value="1"/>
</dbReference>